<evidence type="ECO:0000259" key="2">
    <source>
        <dbReference type="Pfam" id="PF14145"/>
    </source>
</evidence>
<dbReference type="Proteomes" id="UP000649829">
    <property type="component" value="Unassembled WGS sequence"/>
</dbReference>
<reference evidence="3" key="1">
    <citation type="journal article" date="2014" name="Int. J. Syst. Evol. Microbiol.">
        <title>Complete genome sequence of Corynebacterium casei LMG S-19264T (=DSM 44701T), isolated from a smear-ripened cheese.</title>
        <authorList>
            <consortium name="US DOE Joint Genome Institute (JGI-PGF)"/>
            <person name="Walter F."/>
            <person name="Albersmeier A."/>
            <person name="Kalinowski J."/>
            <person name="Ruckert C."/>
        </authorList>
    </citation>
    <scope>NUCLEOTIDE SEQUENCE</scope>
    <source>
        <strain evidence="3">CGMCC 1.6293</strain>
    </source>
</reference>
<proteinExistence type="predicted"/>
<organism evidence="3 4">
    <name type="scientific">Pseudooceanicola nanhaiensis</name>
    <dbReference type="NCBI Taxonomy" id="375761"/>
    <lineage>
        <taxon>Bacteria</taxon>
        <taxon>Pseudomonadati</taxon>
        <taxon>Pseudomonadota</taxon>
        <taxon>Alphaproteobacteria</taxon>
        <taxon>Rhodobacterales</taxon>
        <taxon>Paracoccaceae</taxon>
        <taxon>Pseudooceanicola</taxon>
    </lineage>
</organism>
<evidence type="ECO:0000313" key="4">
    <source>
        <dbReference type="Proteomes" id="UP000649829"/>
    </source>
</evidence>
<name>A0A917SVP4_9RHOB</name>
<dbReference type="InterPro" id="IPR025424">
    <property type="entry name" value="YrhK_domain"/>
</dbReference>
<reference evidence="3" key="2">
    <citation type="submission" date="2020-09" db="EMBL/GenBank/DDBJ databases">
        <authorList>
            <person name="Sun Q."/>
            <person name="Zhou Y."/>
        </authorList>
    </citation>
    <scope>NUCLEOTIDE SEQUENCE</scope>
    <source>
        <strain evidence="3">CGMCC 1.6293</strain>
    </source>
</reference>
<protein>
    <recommendedName>
        <fullName evidence="2">YrhK domain-containing protein</fullName>
    </recommendedName>
</protein>
<dbReference type="Pfam" id="PF14145">
    <property type="entry name" value="YrhK"/>
    <property type="match status" value="1"/>
</dbReference>
<keyword evidence="1" id="KW-0472">Membrane</keyword>
<dbReference type="RefSeq" id="WP_028288041.1">
    <property type="nucleotide sequence ID" value="NZ_BMLF01000001.1"/>
</dbReference>
<keyword evidence="1" id="KW-0812">Transmembrane</keyword>
<dbReference type="EMBL" id="BMLF01000001">
    <property type="protein sequence ID" value="GGL98373.1"/>
    <property type="molecule type" value="Genomic_DNA"/>
</dbReference>
<sequence length="93" mass="11149">MQIFRHENRQQTEASRDLYARYELYYTLVDFSAAFAFIIGSVMFFFEAWQTPGTWLFLIGSILFALKPTIRLLREIKLYRMGDFDDLAKRLKH</sequence>
<keyword evidence="4" id="KW-1185">Reference proteome</keyword>
<comment type="caution">
    <text evidence="3">The sequence shown here is derived from an EMBL/GenBank/DDBJ whole genome shotgun (WGS) entry which is preliminary data.</text>
</comment>
<gene>
    <name evidence="3" type="ORF">GCM10011534_20450</name>
</gene>
<accession>A0A917SVP4</accession>
<feature type="transmembrane region" description="Helical" evidence="1">
    <location>
        <begin position="24"/>
        <end position="46"/>
    </location>
</feature>
<keyword evidence="1" id="KW-1133">Transmembrane helix</keyword>
<feature type="transmembrane region" description="Helical" evidence="1">
    <location>
        <begin position="52"/>
        <end position="70"/>
    </location>
</feature>
<evidence type="ECO:0000313" key="3">
    <source>
        <dbReference type="EMBL" id="GGL98373.1"/>
    </source>
</evidence>
<feature type="domain" description="YrhK" evidence="2">
    <location>
        <begin position="21"/>
        <end position="76"/>
    </location>
</feature>
<dbReference type="AlphaFoldDB" id="A0A917SVP4"/>
<evidence type="ECO:0000256" key="1">
    <source>
        <dbReference type="SAM" id="Phobius"/>
    </source>
</evidence>